<dbReference type="InterPro" id="IPR036388">
    <property type="entry name" value="WH-like_DNA-bd_sf"/>
</dbReference>
<keyword evidence="7" id="KW-1185">Reference proteome</keyword>
<keyword evidence="3" id="KW-0238">DNA-binding</keyword>
<dbReference type="EMBL" id="CP131060">
    <property type="protein sequence ID" value="WNY25277.1"/>
    <property type="molecule type" value="Genomic_DNA"/>
</dbReference>
<evidence type="ECO:0000256" key="1">
    <source>
        <dbReference type="ARBA" id="ARBA00007871"/>
    </source>
</evidence>
<dbReference type="PANTHER" id="PTHR33238">
    <property type="entry name" value="IRON (METAL) DEPENDENT REPRESSOR, DTXR FAMILY"/>
    <property type="match status" value="1"/>
</dbReference>
<dbReference type="AlphaFoldDB" id="A0AA96VES1"/>
<dbReference type="Gene3D" id="1.10.10.10">
    <property type="entry name" value="Winged helix-like DNA-binding domain superfamily/Winged helix DNA-binding domain"/>
    <property type="match status" value="1"/>
</dbReference>
<sequence>MSENETNNEFQNDSQMTGLELSPRKAAYLKYLLTREDAARTSEISENFDVEPSTVTKLINELADDGYIDHIPYRGVRLTETGKIYAEFCLKRHQILGLVFSHYGLSPDAACEEISRFETFVSKNAIDTICASMGHPTTASCTAHGEIKQIKHISCLEDCKLHNHP</sequence>
<dbReference type="InterPro" id="IPR022689">
    <property type="entry name" value="Iron_dep_repressor"/>
</dbReference>
<evidence type="ECO:0000313" key="7">
    <source>
        <dbReference type="Proteomes" id="UP001303587"/>
    </source>
</evidence>
<dbReference type="GO" id="GO:0046983">
    <property type="term" value="F:protein dimerization activity"/>
    <property type="evidence" value="ECO:0007669"/>
    <property type="project" value="InterPro"/>
</dbReference>
<dbReference type="GeneID" id="89229938"/>
<dbReference type="SMART" id="SM00529">
    <property type="entry name" value="HTH_DTXR"/>
    <property type="match status" value="1"/>
</dbReference>
<dbReference type="GO" id="GO:0003700">
    <property type="term" value="F:DNA-binding transcription factor activity"/>
    <property type="evidence" value="ECO:0007669"/>
    <property type="project" value="InterPro"/>
</dbReference>
<protein>
    <submittedName>
        <fullName evidence="6">HTH-type transcriptional regulator MntR</fullName>
    </submittedName>
</protein>
<feature type="domain" description="HTH dtxR-type" evidence="5">
    <location>
        <begin position="21"/>
        <end position="79"/>
    </location>
</feature>
<dbReference type="GO" id="GO:0046914">
    <property type="term" value="F:transition metal ion binding"/>
    <property type="evidence" value="ECO:0007669"/>
    <property type="project" value="InterPro"/>
</dbReference>
<dbReference type="Pfam" id="PF02742">
    <property type="entry name" value="Fe_dep_repr_C"/>
    <property type="match status" value="1"/>
</dbReference>
<dbReference type="PROSITE" id="PS50944">
    <property type="entry name" value="HTH_DTXR"/>
    <property type="match status" value="1"/>
</dbReference>
<organism evidence="6 7">
    <name type="scientific">Methanolapillus millepedarum</name>
    <dbReference type="NCBI Taxonomy" id="3028296"/>
    <lineage>
        <taxon>Archaea</taxon>
        <taxon>Methanobacteriati</taxon>
        <taxon>Methanobacteriota</taxon>
        <taxon>Stenosarchaea group</taxon>
        <taxon>Methanomicrobia</taxon>
        <taxon>Methanosarcinales</taxon>
        <taxon>Methanosarcinaceae</taxon>
        <taxon>Methanolapillus</taxon>
    </lineage>
</organism>
<dbReference type="PANTHER" id="PTHR33238:SF7">
    <property type="entry name" value="IRON-DEPENDENT TRANSCRIPTIONAL REGULATOR"/>
    <property type="match status" value="1"/>
</dbReference>
<keyword evidence="2" id="KW-0805">Transcription regulation</keyword>
<evidence type="ECO:0000256" key="3">
    <source>
        <dbReference type="ARBA" id="ARBA00023125"/>
    </source>
</evidence>
<dbReference type="InterPro" id="IPR022687">
    <property type="entry name" value="HTH_DTXR"/>
</dbReference>
<dbReference type="Proteomes" id="UP001303587">
    <property type="component" value="Chromosome"/>
</dbReference>
<dbReference type="SUPFAM" id="SSF46785">
    <property type="entry name" value="Winged helix' DNA-binding domain"/>
    <property type="match status" value="1"/>
</dbReference>
<evidence type="ECO:0000259" key="5">
    <source>
        <dbReference type="PROSITE" id="PS50944"/>
    </source>
</evidence>
<evidence type="ECO:0000313" key="6">
    <source>
        <dbReference type="EMBL" id="WNY25277.1"/>
    </source>
</evidence>
<accession>A0AA96VES1</accession>
<dbReference type="InterPro" id="IPR001367">
    <property type="entry name" value="Fe_dep_repressor"/>
</dbReference>
<gene>
    <name evidence="6" type="primary">mntR_2</name>
    <name evidence="6" type="ORF">MsAc7_08230</name>
</gene>
<evidence type="ECO:0000256" key="2">
    <source>
        <dbReference type="ARBA" id="ARBA00023015"/>
    </source>
</evidence>
<dbReference type="RefSeq" id="WP_338103313.1">
    <property type="nucleotide sequence ID" value="NZ_CP131060.1"/>
</dbReference>
<reference evidence="6 7" key="1">
    <citation type="submission" date="2023-07" db="EMBL/GenBank/DDBJ databases">
        <title>Closed genoem sequence of Methanosarcinaceae archaeon Ac7.</title>
        <authorList>
            <person name="Poehlein A."/>
            <person name="Protasov E."/>
            <person name="Platt K."/>
            <person name="Reeh H."/>
            <person name="Daniel R."/>
            <person name="Brune A."/>
        </authorList>
    </citation>
    <scope>NUCLEOTIDE SEQUENCE [LARGE SCALE GENOMIC DNA]</scope>
    <source>
        <strain evidence="6 7">Ac7</strain>
    </source>
</reference>
<comment type="similarity">
    <text evidence="1">Belongs to the DtxR/MntR family.</text>
</comment>
<dbReference type="Pfam" id="PF01325">
    <property type="entry name" value="Fe_dep_repress"/>
    <property type="match status" value="1"/>
</dbReference>
<name>A0AA96VES1_9EURY</name>
<evidence type="ECO:0000256" key="4">
    <source>
        <dbReference type="ARBA" id="ARBA00023163"/>
    </source>
</evidence>
<dbReference type="GO" id="GO:0003677">
    <property type="term" value="F:DNA binding"/>
    <property type="evidence" value="ECO:0007669"/>
    <property type="project" value="UniProtKB-KW"/>
</dbReference>
<keyword evidence="4" id="KW-0804">Transcription</keyword>
<dbReference type="InterPro" id="IPR050536">
    <property type="entry name" value="DtxR_MntR_Metal-Reg"/>
</dbReference>
<proteinExistence type="inferred from homology"/>
<dbReference type="InterPro" id="IPR036390">
    <property type="entry name" value="WH_DNA-bd_sf"/>
</dbReference>